<dbReference type="InterPro" id="IPR008482">
    <property type="entry name" value="DUF763"/>
</dbReference>
<dbReference type="eggNOG" id="COG1415">
    <property type="taxonomic scope" value="Bacteria"/>
</dbReference>
<evidence type="ECO:0008006" key="3">
    <source>
        <dbReference type="Google" id="ProtNLM"/>
    </source>
</evidence>
<organism evidence="1 2">
    <name type="scientific">Desulfofarcimen acetoxidans (strain ATCC 49208 / DSM 771 / KCTC 5769 / VKM B-1644 / 5575)</name>
    <name type="common">Desulfotomaculum acetoxidans</name>
    <dbReference type="NCBI Taxonomy" id="485916"/>
    <lineage>
        <taxon>Bacteria</taxon>
        <taxon>Bacillati</taxon>
        <taxon>Bacillota</taxon>
        <taxon>Clostridia</taxon>
        <taxon>Eubacteriales</taxon>
        <taxon>Peptococcaceae</taxon>
        <taxon>Desulfofarcimen</taxon>
    </lineage>
</organism>
<name>C8VYE4_DESAS</name>
<dbReference type="HOGENOM" id="CLU_061722_0_0_9"/>
<protein>
    <recommendedName>
        <fullName evidence="3">DUF763 domain-containing protein</fullName>
    </recommendedName>
</protein>
<dbReference type="PANTHER" id="PTHR38597:SF1">
    <property type="entry name" value="BLL3834 PROTEIN"/>
    <property type="match status" value="1"/>
</dbReference>
<evidence type="ECO:0000313" key="1">
    <source>
        <dbReference type="EMBL" id="ACV62825.1"/>
    </source>
</evidence>
<dbReference type="AlphaFoldDB" id="C8VYE4"/>
<dbReference type="OrthoDB" id="9802662at2"/>
<sequence length="387" mass="42604">MRTGMANLPLHPGKCPSWLFSHMKELGSAIIRAVVEDYGSREVLVRLSDPFWFQAMGCVLGFDWHSSGLTTTVCGALKEGLKPYQGELGLFLAGGKGNTSRKTPQEILTAGEKYALSNNLQSLVYASKMAAKVDSAALQDGYQLYHHFFVFNSAGNWAVVQQGMNELNCYARRYHWLGEGLSDFVCDPHSGISCEQKGHVLNMVAAESGEARAASAQLAREKPELVLKVLKKMRQKPVPPGRPVQLAFDFDSVADPVQGEPDSMLTLDLPAEHHIPNSGRMNSILYKVYERQPEDFETLLSMPGVGPASVRALAMVAELVHGVKLSFRDPVRYSFAHGGKDGIPFPVDRGIYRHTINVLEGALKRAKLGHSDKLKAFKRLALLQKDV</sequence>
<dbReference type="Proteomes" id="UP000002217">
    <property type="component" value="Chromosome"/>
</dbReference>
<dbReference type="PANTHER" id="PTHR38597">
    <property type="entry name" value="BLL3834 PROTEIN"/>
    <property type="match status" value="1"/>
</dbReference>
<gene>
    <name evidence="1" type="ordered locus">Dtox_1990</name>
</gene>
<keyword evidence="2" id="KW-1185">Reference proteome</keyword>
<reference evidence="1 2" key="1">
    <citation type="journal article" date="2009" name="Stand. Genomic Sci.">
        <title>Complete genome sequence of Desulfotomaculum acetoxidans type strain (5575).</title>
        <authorList>
            <person name="Spring S."/>
            <person name="Lapidus A."/>
            <person name="Schroder M."/>
            <person name="Gleim D."/>
            <person name="Sims D."/>
            <person name="Meincke L."/>
            <person name="Glavina Del Rio T."/>
            <person name="Tice H."/>
            <person name="Copeland A."/>
            <person name="Cheng J.F."/>
            <person name="Lucas S."/>
            <person name="Chen F."/>
            <person name="Nolan M."/>
            <person name="Bruce D."/>
            <person name="Goodwin L."/>
            <person name="Pitluck S."/>
            <person name="Ivanova N."/>
            <person name="Mavromatis K."/>
            <person name="Mikhailova N."/>
            <person name="Pati A."/>
            <person name="Chen A."/>
            <person name="Palaniappan K."/>
            <person name="Land M."/>
            <person name="Hauser L."/>
            <person name="Chang Y.J."/>
            <person name="Jeffries C.D."/>
            <person name="Chain P."/>
            <person name="Saunders E."/>
            <person name="Brettin T."/>
            <person name="Detter J.C."/>
            <person name="Goker M."/>
            <person name="Bristow J."/>
            <person name="Eisen J.A."/>
            <person name="Markowitz V."/>
            <person name="Hugenholtz P."/>
            <person name="Kyrpides N.C."/>
            <person name="Klenk H.P."/>
            <person name="Han C."/>
        </authorList>
    </citation>
    <scope>NUCLEOTIDE SEQUENCE [LARGE SCALE GENOMIC DNA]</scope>
    <source>
        <strain evidence="2">ATCC 49208 / DSM 771 / VKM B-1644</strain>
    </source>
</reference>
<accession>C8VYE4</accession>
<dbReference type="KEGG" id="dae:Dtox_1990"/>
<evidence type="ECO:0000313" key="2">
    <source>
        <dbReference type="Proteomes" id="UP000002217"/>
    </source>
</evidence>
<proteinExistence type="predicted"/>
<dbReference type="Pfam" id="PF05559">
    <property type="entry name" value="DUF763"/>
    <property type="match status" value="1"/>
</dbReference>
<dbReference type="STRING" id="485916.Dtox_1990"/>
<dbReference type="EMBL" id="CP001720">
    <property type="protein sequence ID" value="ACV62825.1"/>
    <property type="molecule type" value="Genomic_DNA"/>
</dbReference>